<gene>
    <name evidence="1" type="ORF">SteCoe_21727</name>
</gene>
<dbReference type="EMBL" id="MPUH01000521">
    <property type="protein sequence ID" value="OMJ78444.1"/>
    <property type="molecule type" value="Genomic_DNA"/>
</dbReference>
<protein>
    <submittedName>
        <fullName evidence="1">Uncharacterized protein</fullName>
    </submittedName>
</protein>
<comment type="caution">
    <text evidence="1">The sequence shown here is derived from an EMBL/GenBank/DDBJ whole genome shotgun (WGS) entry which is preliminary data.</text>
</comment>
<proteinExistence type="predicted"/>
<evidence type="ECO:0000313" key="2">
    <source>
        <dbReference type="Proteomes" id="UP000187209"/>
    </source>
</evidence>
<keyword evidence="2" id="KW-1185">Reference proteome</keyword>
<dbReference type="AlphaFoldDB" id="A0A1R2BP00"/>
<dbReference type="Proteomes" id="UP000187209">
    <property type="component" value="Unassembled WGS sequence"/>
</dbReference>
<sequence>MFDYQYGVSTTKYKEKLKTMLPKLKFSTKNQSKTLSLVFRFIHGLEVLQLSLINKNFYSASWDASLWNDLSKQLGNDKIDFLYSKASRSFDDFAEKILSQVSHCSRTIKWRIVYINLLYKFCVKCDSSENKLRFLPILQRTLCFKCARSPEFSMISLENAQSEYGVKIEEIQRQQLEGLKVPHTHESEKYMYVFYTKDILNLVKMDPEKRKKIKMRTNVEEKRRTEIVYHMQKEGIDNDYINEYLNIEGSLPHNYVLGKSRQSANKIAQSMVKIYEKDKEKKLLANDGSDEEQGEVKKKIVLSEEEKIQRKVELIERLNIMGINTENINFDEKKGLIYMYINGRVSRDLGYVAGVVWKQYKPVFTGVSGKTTQRIKDL</sequence>
<organism evidence="1 2">
    <name type="scientific">Stentor coeruleus</name>
    <dbReference type="NCBI Taxonomy" id="5963"/>
    <lineage>
        <taxon>Eukaryota</taxon>
        <taxon>Sar</taxon>
        <taxon>Alveolata</taxon>
        <taxon>Ciliophora</taxon>
        <taxon>Postciliodesmatophora</taxon>
        <taxon>Heterotrichea</taxon>
        <taxon>Heterotrichida</taxon>
        <taxon>Stentoridae</taxon>
        <taxon>Stentor</taxon>
    </lineage>
</organism>
<evidence type="ECO:0000313" key="1">
    <source>
        <dbReference type="EMBL" id="OMJ78444.1"/>
    </source>
</evidence>
<name>A0A1R2BP00_9CILI</name>
<accession>A0A1R2BP00</accession>
<reference evidence="1 2" key="1">
    <citation type="submission" date="2016-11" db="EMBL/GenBank/DDBJ databases">
        <title>The macronuclear genome of Stentor coeruleus: a giant cell with tiny introns.</title>
        <authorList>
            <person name="Slabodnick M."/>
            <person name="Ruby J.G."/>
            <person name="Reiff S.B."/>
            <person name="Swart E.C."/>
            <person name="Gosai S."/>
            <person name="Prabakaran S."/>
            <person name="Witkowska E."/>
            <person name="Larue G.E."/>
            <person name="Fisher S."/>
            <person name="Freeman R.M."/>
            <person name="Gunawardena J."/>
            <person name="Chu W."/>
            <person name="Stover N.A."/>
            <person name="Gregory B.D."/>
            <person name="Nowacki M."/>
            <person name="Derisi J."/>
            <person name="Roy S.W."/>
            <person name="Marshall W.F."/>
            <person name="Sood P."/>
        </authorList>
    </citation>
    <scope>NUCLEOTIDE SEQUENCE [LARGE SCALE GENOMIC DNA]</scope>
    <source>
        <strain evidence="1">WM001</strain>
    </source>
</reference>
<dbReference type="OrthoDB" id="322493at2759"/>